<dbReference type="Gene3D" id="2.40.30.200">
    <property type="match status" value="1"/>
</dbReference>
<sequence>MIKMLRVTNDTGDSLDIELSKPALSGFVISSISGLGPVKADINTTEIVSDNGSLYNSSRIPSRNIVINTLFMSDTSIEDIRLKSYRYFPVNKQIKLEIITDNMDVEIEGYVESNEPNIFSKKEGSTISILCPDPFFYSAGLNGVQTTIFSGIRAMFEFPFSNESTIENLLVMSELVNNEREIITYEGDYDVGFTMSINISGIVGDITIVNVNTREQFKIYPYIANQGTGIIADRERYFIDKDEIIITTVKGHKSARLIRGGIEYNILNAIDKKSDWFYLTKGDNIFGYTTILTSSITGSNALFTITNRKRYAGI</sequence>
<reference evidence="1" key="1">
    <citation type="journal article" date="2021" name="Proc. Natl. Acad. Sci. U.S.A.">
        <title>A Catalog of Tens of Thousands of Viruses from Human Metagenomes Reveals Hidden Associations with Chronic Diseases.</title>
        <authorList>
            <person name="Tisza M.J."/>
            <person name="Buck C.B."/>
        </authorList>
    </citation>
    <scope>NUCLEOTIDE SEQUENCE</scope>
    <source>
        <strain evidence="1">CtoiA13</strain>
    </source>
</reference>
<proteinExistence type="predicted"/>
<accession>A0A8S5QYV7</accession>
<organism evidence="1">
    <name type="scientific">Siphoviridae sp. ctoiA13</name>
    <dbReference type="NCBI Taxonomy" id="2826462"/>
    <lineage>
        <taxon>Viruses</taxon>
        <taxon>Duplodnaviria</taxon>
        <taxon>Heunggongvirae</taxon>
        <taxon>Uroviricota</taxon>
        <taxon>Caudoviricetes</taxon>
    </lineage>
</organism>
<name>A0A8S5QYV7_9CAUD</name>
<protein>
    <submittedName>
        <fullName evidence="1">Tail protein</fullName>
    </submittedName>
</protein>
<dbReference type="EMBL" id="BK015765">
    <property type="protein sequence ID" value="DAE24001.1"/>
    <property type="molecule type" value="Genomic_DNA"/>
</dbReference>
<evidence type="ECO:0000313" key="1">
    <source>
        <dbReference type="EMBL" id="DAE24001.1"/>
    </source>
</evidence>